<proteinExistence type="predicted"/>
<gene>
    <name evidence="2" type="ORF">GSMUA_26120.1</name>
</gene>
<name>A0A8D7FJG1_MUSAM</name>
<organism evidence="2">
    <name type="scientific">Musa acuminata subsp. malaccensis</name>
    <name type="common">Wild banana</name>
    <name type="synonym">Musa malaccensis</name>
    <dbReference type="NCBI Taxonomy" id="214687"/>
    <lineage>
        <taxon>Eukaryota</taxon>
        <taxon>Viridiplantae</taxon>
        <taxon>Streptophyta</taxon>
        <taxon>Embryophyta</taxon>
        <taxon>Tracheophyta</taxon>
        <taxon>Spermatophyta</taxon>
        <taxon>Magnoliopsida</taxon>
        <taxon>Liliopsida</taxon>
        <taxon>Zingiberales</taxon>
        <taxon>Musaceae</taxon>
        <taxon>Musa</taxon>
    </lineage>
</organism>
<accession>A0A8D7FJG1</accession>
<sequence length="55" mass="6364">MLANMKLDMHERNKLVEQTILQQRTSRHVEISSKWRTAAAQNEKEESGRSVPGSR</sequence>
<feature type="region of interest" description="Disordered" evidence="1">
    <location>
        <begin position="33"/>
        <end position="55"/>
    </location>
</feature>
<evidence type="ECO:0000256" key="1">
    <source>
        <dbReference type="SAM" id="MobiDB-lite"/>
    </source>
</evidence>
<reference evidence="2" key="1">
    <citation type="submission" date="2021-03" db="EMBL/GenBank/DDBJ databases">
        <authorList>
            <consortium name="Genoscope - CEA"/>
            <person name="William W."/>
        </authorList>
    </citation>
    <scope>NUCLEOTIDE SEQUENCE</scope>
    <source>
        <strain evidence="2">Doubled-haploid Pahang</strain>
    </source>
</reference>
<dbReference type="AlphaFoldDB" id="A0A8D7FJG1"/>
<dbReference type="EMBL" id="HG996473">
    <property type="protein sequence ID" value="CAG1858026.1"/>
    <property type="molecule type" value="Genomic_DNA"/>
</dbReference>
<evidence type="ECO:0000313" key="2">
    <source>
        <dbReference type="EMBL" id="CAG1858026.1"/>
    </source>
</evidence>
<protein>
    <submittedName>
        <fullName evidence="2">(wild Malaysian banana) hypothetical protein</fullName>
    </submittedName>
</protein>